<evidence type="ECO:0008006" key="4">
    <source>
        <dbReference type="Google" id="ProtNLM"/>
    </source>
</evidence>
<dbReference type="SUPFAM" id="SSF50969">
    <property type="entry name" value="YVTN repeat-like/Quinoprotein amine dehydrogenase"/>
    <property type="match status" value="1"/>
</dbReference>
<gene>
    <name evidence="2" type="ORF">RED65_00920</name>
</gene>
<feature type="chain" id="PRO_5004194574" description="Lipoprotein" evidence="1">
    <location>
        <begin position="25"/>
        <end position="341"/>
    </location>
</feature>
<accession>Q1N500</accession>
<protein>
    <recommendedName>
        <fullName evidence="4">Lipoprotein</fullName>
    </recommendedName>
</protein>
<comment type="caution">
    <text evidence="2">The sequence shown here is derived from an EMBL/GenBank/DDBJ whole genome shotgun (WGS) entry which is preliminary data.</text>
</comment>
<dbReference type="PROSITE" id="PS51257">
    <property type="entry name" value="PROKAR_LIPOPROTEIN"/>
    <property type="match status" value="1"/>
</dbReference>
<evidence type="ECO:0000256" key="1">
    <source>
        <dbReference type="SAM" id="SignalP"/>
    </source>
</evidence>
<feature type="signal peptide" evidence="1">
    <location>
        <begin position="1"/>
        <end position="24"/>
    </location>
</feature>
<dbReference type="InterPro" id="IPR011044">
    <property type="entry name" value="Quino_amine_DH_bsu"/>
</dbReference>
<dbReference type="STRING" id="207949.RED65_00920"/>
<dbReference type="HOGENOM" id="CLU_812962_0_0_6"/>
<keyword evidence="1" id="KW-0732">Signal</keyword>
<sequence>MVNRLSLKLVKWFCLLLFAAFLSACDRVVPPKLIGEGNTYREYLVHYDPDNIKKEKWDDPEIMSTPRIQFTWVEPHLEDNISNLSLWSIKPDGTDLRLVATPEELMPSHLEQSFYRGVVPFVRSPDNRYVAYAMAHGIYYERRLLDLKTKEVIVMDRRGGPPNFMWFKGGRYLTFSGTGSLVQYDMESQETKYIADRFGKNYIHRAFAYDNDNQMVDIQDGVATFYDFDTGKVLKEIPNTHGVLTLDGKHWIKEGEPFEIYATPVYEPDTVAYQYPKGMVRTSLQGISADGIIISGGVRVASHKDDKYRAYTLPGDGDIGNTALYNTRPFLESGYSLPESE</sequence>
<keyword evidence="3" id="KW-1185">Reference proteome</keyword>
<name>Q1N500_9GAMM</name>
<dbReference type="EMBL" id="AAQH01000002">
    <property type="protein sequence ID" value="EAT13278.1"/>
    <property type="molecule type" value="Genomic_DNA"/>
</dbReference>
<proteinExistence type="predicted"/>
<evidence type="ECO:0000313" key="2">
    <source>
        <dbReference type="EMBL" id="EAT13278.1"/>
    </source>
</evidence>
<dbReference type="AlphaFoldDB" id="Q1N500"/>
<organism evidence="2 3">
    <name type="scientific">Bermanella marisrubri</name>
    <dbReference type="NCBI Taxonomy" id="207949"/>
    <lineage>
        <taxon>Bacteria</taxon>
        <taxon>Pseudomonadati</taxon>
        <taxon>Pseudomonadota</taxon>
        <taxon>Gammaproteobacteria</taxon>
        <taxon>Oceanospirillales</taxon>
        <taxon>Oceanospirillaceae</taxon>
        <taxon>Bermanella</taxon>
    </lineage>
</organism>
<reference evidence="2 3" key="1">
    <citation type="submission" date="2006-03" db="EMBL/GenBank/DDBJ databases">
        <authorList>
            <person name="Pinhassi J."/>
            <person name="Pedros-Alio C."/>
            <person name="Ferriera S."/>
            <person name="Johnson J."/>
            <person name="Kravitz S."/>
            <person name="Halpern A."/>
            <person name="Remington K."/>
            <person name="Beeson K."/>
            <person name="Tran B."/>
            <person name="Rogers Y.-H."/>
            <person name="Friedman R."/>
            <person name="Venter J.C."/>
        </authorList>
    </citation>
    <scope>NUCLEOTIDE SEQUENCE [LARGE SCALE GENOMIC DNA]</scope>
    <source>
        <strain evidence="2 3">RED65</strain>
    </source>
</reference>
<evidence type="ECO:0000313" key="3">
    <source>
        <dbReference type="Proteomes" id="UP000004263"/>
    </source>
</evidence>
<dbReference type="Proteomes" id="UP000004263">
    <property type="component" value="Unassembled WGS sequence"/>
</dbReference>